<dbReference type="EMBL" id="AM889287">
    <property type="protein sequence ID" value="CAP57864.1"/>
    <property type="molecule type" value="Genomic_DNA"/>
</dbReference>
<proteinExistence type="predicted"/>
<feature type="region of interest" description="Disordered" evidence="1">
    <location>
        <begin position="1"/>
        <end position="36"/>
    </location>
</feature>
<dbReference type="AlphaFoldDB" id="A9HT64"/>
<keyword evidence="2" id="KW-0614">Plasmid</keyword>
<feature type="compositionally biased region" description="Basic residues" evidence="1">
    <location>
        <begin position="15"/>
        <end position="28"/>
    </location>
</feature>
<dbReference type="KEGG" id="gdi:GDI3900"/>
<keyword evidence="3" id="KW-1185">Reference proteome</keyword>
<dbReference type="Proteomes" id="UP000001176">
    <property type="component" value="Plasmid pGDIPal5I"/>
</dbReference>
<geneLocation type="plasmid" evidence="2 3">
    <name>pGDIPal5I</name>
</geneLocation>
<reference evidence="3" key="1">
    <citation type="journal article" date="2009" name="BMC Genomics">
        <title>Complete genome sequence of the sugarcane nitrogen-fixing endophyte Gluconacetobacter diazotrophicus Pal5.</title>
        <authorList>
            <person name="Bertalan M."/>
            <person name="Albano R."/>
            <person name="Padua V."/>
            <person name="Rouws L."/>
            <person name="Rojas C."/>
            <person name="Hemerly A."/>
            <person name="Teixeira K."/>
            <person name="Schwab S."/>
            <person name="Araujo J."/>
            <person name="Oliveira A."/>
            <person name="Franca L."/>
            <person name="Magalhaes V."/>
            <person name="Alqueres S."/>
            <person name="Cardoso A."/>
            <person name="Almeida W."/>
            <person name="Loureiro M.M."/>
            <person name="Nogueira E."/>
            <person name="Cidade D."/>
            <person name="Oliveira D."/>
            <person name="Simao T."/>
            <person name="Macedo J."/>
            <person name="Valadao A."/>
            <person name="Dreschsel M."/>
            <person name="Freitas F."/>
            <person name="Vidal M."/>
            <person name="Guedes H."/>
            <person name="Rodrigues E."/>
            <person name="Meneses C."/>
            <person name="Brioso P."/>
            <person name="Pozzer L."/>
            <person name="Figueiredo D."/>
            <person name="Montano H."/>
            <person name="Junior J."/>
            <person name="Filho G."/>
            <person name="Flores V."/>
            <person name="Ferreira B."/>
            <person name="Branco A."/>
            <person name="Gonzalez P."/>
            <person name="Guillobel H."/>
            <person name="Lemos M."/>
            <person name="Seibel L."/>
            <person name="Macedo J."/>
            <person name="Alves-Ferreira M."/>
            <person name="Sachetto-Martins G."/>
            <person name="Coelho A."/>
            <person name="Santos E."/>
            <person name="Amaral G."/>
            <person name="Neves A."/>
            <person name="Pacheco A.B."/>
            <person name="Carvalho D."/>
            <person name="Lery L."/>
            <person name="Bisch P."/>
            <person name="Rossle S.C."/>
            <person name="Urmenyi T."/>
            <person name="Kruger W.V."/>
            <person name="Martins O."/>
            <person name="Baldani J.I."/>
            <person name="Ferreira P.C."/>
        </authorList>
    </citation>
    <scope>NUCLEOTIDE SEQUENCE [LARGE SCALE GENOMIC DNA]</scope>
    <source>
        <strain evidence="3">ATCC 49037 / DSM 5601 / CCUG 37298 / CIP 103539 / LMG 7603 / PAl5</strain>
        <plasmid evidence="3">pGDIPal5I</plasmid>
    </source>
</reference>
<accession>A9HT64</accession>
<sequence>MCLTTWTHEEERKPSCPKRSHTRRKRKNQFPAAHMPRGRCSCVNCRKSSGY</sequence>
<name>A9HT64_GLUDA</name>
<evidence type="ECO:0000313" key="3">
    <source>
        <dbReference type="Proteomes" id="UP000001176"/>
    </source>
</evidence>
<organism evidence="2 3">
    <name type="scientific">Gluconacetobacter diazotrophicus (strain ATCC 49037 / DSM 5601 / CCUG 37298 / CIP 103539 / LMG 7603 / PAl5)</name>
    <dbReference type="NCBI Taxonomy" id="272568"/>
    <lineage>
        <taxon>Bacteria</taxon>
        <taxon>Pseudomonadati</taxon>
        <taxon>Pseudomonadota</taxon>
        <taxon>Alphaproteobacteria</taxon>
        <taxon>Acetobacterales</taxon>
        <taxon>Acetobacteraceae</taxon>
        <taxon>Gluconacetobacter</taxon>
    </lineage>
</organism>
<gene>
    <name evidence="2" type="ordered locus">GDI3900</name>
</gene>
<evidence type="ECO:0000313" key="2">
    <source>
        <dbReference type="EMBL" id="CAP57864.1"/>
    </source>
</evidence>
<evidence type="ECO:0000256" key="1">
    <source>
        <dbReference type="SAM" id="MobiDB-lite"/>
    </source>
</evidence>
<protein>
    <submittedName>
        <fullName evidence="2">Uncharacterized protein</fullName>
    </submittedName>
</protein>